<evidence type="ECO:0000313" key="11">
    <source>
        <dbReference type="Proteomes" id="UP000289132"/>
    </source>
</evidence>
<dbReference type="Proteomes" id="UP000289132">
    <property type="component" value="Unassembled WGS sequence"/>
</dbReference>
<keyword evidence="11" id="KW-1185">Reference proteome</keyword>
<evidence type="ECO:0000256" key="1">
    <source>
        <dbReference type="ARBA" id="ARBA00022500"/>
    </source>
</evidence>
<dbReference type="Gene3D" id="1.10.287.950">
    <property type="entry name" value="Methyl-accepting chemotaxis protein"/>
    <property type="match status" value="1"/>
</dbReference>
<evidence type="ECO:0000259" key="7">
    <source>
        <dbReference type="PROSITE" id="PS50885"/>
    </source>
</evidence>
<dbReference type="KEGG" id="atp:ATR_0747"/>
<dbReference type="RefSeq" id="WP_115428143.1">
    <property type="nucleotide sequence ID" value="NZ_CP031367.1"/>
</dbReference>
<keyword evidence="5" id="KW-0472">Membrane</keyword>
<dbReference type="AlphaFoldDB" id="A0AAD0VM67"/>
<dbReference type="GO" id="GO:0006935">
    <property type="term" value="P:chemotaxis"/>
    <property type="evidence" value="ECO:0007669"/>
    <property type="project" value="UniProtKB-KW"/>
</dbReference>
<accession>A0AAD0VM67</accession>
<feature type="coiled-coil region" evidence="4">
    <location>
        <begin position="288"/>
        <end position="319"/>
    </location>
</feature>
<evidence type="ECO:0000256" key="4">
    <source>
        <dbReference type="SAM" id="Coils"/>
    </source>
</evidence>
<dbReference type="SUPFAM" id="SSF58104">
    <property type="entry name" value="Methyl-accepting chemotaxis protein (MCP) signaling domain"/>
    <property type="match status" value="1"/>
</dbReference>
<dbReference type="Gene3D" id="6.10.340.10">
    <property type="match status" value="1"/>
</dbReference>
<feature type="domain" description="Methyl-accepting transducer" evidence="6">
    <location>
        <begin position="358"/>
        <end position="587"/>
    </location>
</feature>
<dbReference type="PROSITE" id="PS50885">
    <property type="entry name" value="HAMP"/>
    <property type="match status" value="1"/>
</dbReference>
<evidence type="ECO:0000259" key="6">
    <source>
        <dbReference type="PROSITE" id="PS50111"/>
    </source>
</evidence>
<keyword evidence="1" id="KW-0145">Chemotaxis</keyword>
<keyword evidence="5" id="KW-1133">Transmembrane helix</keyword>
<name>A0AAD0VM67_9BACT</name>
<dbReference type="GO" id="GO:0007165">
    <property type="term" value="P:signal transduction"/>
    <property type="evidence" value="ECO:0007669"/>
    <property type="project" value="UniProtKB-KW"/>
</dbReference>
<dbReference type="PANTHER" id="PTHR43531:SF11">
    <property type="entry name" value="METHYL-ACCEPTING CHEMOTAXIS PROTEIN 3"/>
    <property type="match status" value="1"/>
</dbReference>
<keyword evidence="5" id="KW-0812">Transmembrane</keyword>
<dbReference type="GO" id="GO:0016020">
    <property type="term" value="C:membrane"/>
    <property type="evidence" value="ECO:0007669"/>
    <property type="project" value="InterPro"/>
</dbReference>
<evidence type="ECO:0000256" key="5">
    <source>
        <dbReference type="SAM" id="Phobius"/>
    </source>
</evidence>
<comment type="similarity">
    <text evidence="2">Belongs to the methyl-accepting chemotaxis (MCP) protein family.</text>
</comment>
<proteinExistence type="inferred from homology"/>
<dbReference type="InterPro" id="IPR003660">
    <property type="entry name" value="HAMP_dom"/>
</dbReference>
<dbReference type="InterPro" id="IPR051310">
    <property type="entry name" value="MCP_chemotaxis"/>
</dbReference>
<evidence type="ECO:0000313" key="9">
    <source>
        <dbReference type="EMBL" id="RXJ91053.1"/>
    </source>
</evidence>
<evidence type="ECO:0000313" key="10">
    <source>
        <dbReference type="Proteomes" id="UP000254504"/>
    </source>
</evidence>
<evidence type="ECO:0000256" key="2">
    <source>
        <dbReference type="ARBA" id="ARBA00029447"/>
    </source>
</evidence>
<dbReference type="SMART" id="SM00283">
    <property type="entry name" value="MA"/>
    <property type="match status" value="1"/>
</dbReference>
<keyword evidence="4" id="KW-0175">Coiled coil</keyword>
<feature type="domain" description="HAMP" evidence="7">
    <location>
        <begin position="201"/>
        <end position="254"/>
    </location>
</feature>
<dbReference type="Pfam" id="PF00015">
    <property type="entry name" value="MCPsignal"/>
    <property type="match status" value="1"/>
</dbReference>
<dbReference type="EMBL" id="PDKD01000010">
    <property type="protein sequence ID" value="RXJ91053.1"/>
    <property type="molecule type" value="Genomic_DNA"/>
</dbReference>
<keyword evidence="3" id="KW-0807">Transducer</keyword>
<dbReference type="Gene3D" id="3.30.450.290">
    <property type="match status" value="1"/>
</dbReference>
<protein>
    <submittedName>
        <fullName evidence="8">MCP-domain signal transduction protein</fullName>
    </submittedName>
    <submittedName>
        <fullName evidence="9">Methyl-accepting chemotaxis protein</fullName>
    </submittedName>
</protein>
<dbReference type="PANTHER" id="PTHR43531">
    <property type="entry name" value="PROTEIN ICFG"/>
    <property type="match status" value="1"/>
</dbReference>
<evidence type="ECO:0000256" key="3">
    <source>
        <dbReference type="PROSITE-ProRule" id="PRU00284"/>
    </source>
</evidence>
<sequence>MFDFITKKISNKIIFALFLLMLISSSIIVYSTTTKVTKDSIANAKDSLEMLNASIFQTLRNTMNTGDPSLIQKAEDEAREIRGVKNLTVAKSKALMELYGVTTPYTTNPEILESFKTKENQIIQTNDKNGHNIRMIKPMIATSECMACHANQEIGDVIGVMDLTFSLSETDAKINSLLKEISLTSTILGLITIILIFFIVRKATNPIESLKEGFSNLLHSKDTNITLNVKSDDEIGEVATLFNSYMHKVRDGLKQDEIVIDEANDVIEKTANGFFVYRVHNTASNHHVEDLKNKLNLMIEKTKETLDKINEALRNYAESKYDYVLEDENIFGDMGSLASGIKLVGNNTSELLAIVMNTGNSLKDSTQELSLSSNRLSISSNEQATSLEETAAALEEITATIKANTQATNSMSNLAQELNNSAKKGQELANLTAKSMDEINKEVSSINEAIEVIDQIAFQTNILSLNAAVEAATAGEAGKGFAVVAQEVRNLASRSAEAAREIKDIVEKATSKANHGKNIANNMIDGYNELSSNISNTITTIKTVTTASKEQEMGIVQINDAVNQLDDSTQKNAKVSEEILDMANKIASMSSSLVTAASRASFIKESLDKVCDVDLVFDTALLKVNLLKNKDSVYSRLGDNEDFKLENLDLVQKWLENINTKNSEDKIETIKTLDVEFKNSLENLISSNHQRNGNDSLKSAANKVENSTNSIFKALDSVKCKKA</sequence>
<feature type="transmembrane region" description="Helical" evidence="5">
    <location>
        <begin position="181"/>
        <end position="200"/>
    </location>
</feature>
<gene>
    <name evidence="8" type="ORF">ATR_0747</name>
    <name evidence="9" type="ORF">CRU87_06595</name>
</gene>
<reference evidence="8 10" key="2">
    <citation type="submission" date="2018-07" db="EMBL/GenBank/DDBJ databases">
        <title>Complete genome of the Arcobacter trophiarum type strain LMG 25534.</title>
        <authorList>
            <person name="Miller W.G."/>
            <person name="Yee E."/>
        </authorList>
    </citation>
    <scope>NUCLEOTIDE SEQUENCE [LARGE SCALE GENOMIC DNA]</scope>
    <source>
        <strain evidence="8 10">LMG 25534</strain>
    </source>
</reference>
<dbReference type="EMBL" id="CP031367">
    <property type="protein sequence ID" value="AXK48616.1"/>
    <property type="molecule type" value="Genomic_DNA"/>
</dbReference>
<organism evidence="8 10">
    <name type="scientific">Aliarcobacter trophiarum LMG 25534</name>
    <dbReference type="NCBI Taxonomy" id="1032241"/>
    <lineage>
        <taxon>Bacteria</taxon>
        <taxon>Pseudomonadati</taxon>
        <taxon>Campylobacterota</taxon>
        <taxon>Epsilonproteobacteria</taxon>
        <taxon>Campylobacterales</taxon>
        <taxon>Arcobacteraceae</taxon>
        <taxon>Aliarcobacter</taxon>
    </lineage>
</organism>
<evidence type="ECO:0000313" key="8">
    <source>
        <dbReference type="EMBL" id="AXK48616.1"/>
    </source>
</evidence>
<reference evidence="9 11" key="1">
    <citation type="submission" date="2017-10" db="EMBL/GenBank/DDBJ databases">
        <title>Genomics of the genus Arcobacter.</title>
        <authorList>
            <person name="Perez-Cataluna A."/>
            <person name="Figueras M.J."/>
        </authorList>
    </citation>
    <scope>NUCLEOTIDE SEQUENCE [LARGE SCALE GENOMIC DNA]</scope>
    <source>
        <strain evidence="9 11">LMG 25534</strain>
    </source>
</reference>
<dbReference type="Proteomes" id="UP000254504">
    <property type="component" value="Chromosome"/>
</dbReference>
<dbReference type="PROSITE" id="PS50111">
    <property type="entry name" value="CHEMOTAXIS_TRANSDUC_2"/>
    <property type="match status" value="1"/>
</dbReference>
<dbReference type="InterPro" id="IPR004089">
    <property type="entry name" value="MCPsignal_dom"/>
</dbReference>